<dbReference type="Gene3D" id="2.160.20.10">
    <property type="entry name" value="Single-stranded right-handed beta-helix, Pectin lyase-like"/>
    <property type="match status" value="1"/>
</dbReference>
<dbReference type="SUPFAM" id="SSF51126">
    <property type="entry name" value="Pectin lyase-like"/>
    <property type="match status" value="1"/>
</dbReference>
<protein>
    <submittedName>
        <fullName evidence="2">Glycoside hydrolase family 55 protein</fullName>
    </submittedName>
</protein>
<evidence type="ECO:0000313" key="2">
    <source>
        <dbReference type="EMBL" id="MEQ4484268.1"/>
    </source>
</evidence>
<dbReference type="InterPro" id="IPR024535">
    <property type="entry name" value="RHGA/B-epi-like_pectate_lyase"/>
</dbReference>
<dbReference type="Proteomes" id="UP001493487">
    <property type="component" value="Unassembled WGS sequence"/>
</dbReference>
<feature type="domain" description="Rhamnogalacturonase A/B/Epimerase-like pectate lyase" evidence="1">
    <location>
        <begin position="19"/>
        <end position="124"/>
    </location>
</feature>
<evidence type="ECO:0000259" key="1">
    <source>
        <dbReference type="Pfam" id="PF12708"/>
    </source>
</evidence>
<gene>
    <name evidence="2" type="ORF">QJS35_17870</name>
</gene>
<comment type="caution">
    <text evidence="2">The sequence shown here is derived from an EMBL/GenBank/DDBJ whole genome shotgun (WGS) entry which is preliminary data.</text>
</comment>
<keyword evidence="2" id="KW-0378">Hydrolase</keyword>
<name>A0ABV1KX81_9BACL</name>
<proteinExistence type="predicted"/>
<dbReference type="InterPro" id="IPR011050">
    <property type="entry name" value="Pectin_lyase_fold/virulence"/>
</dbReference>
<dbReference type="EMBL" id="JASKHM010000010">
    <property type="protein sequence ID" value="MEQ4484268.1"/>
    <property type="molecule type" value="Genomic_DNA"/>
</dbReference>
<sequence>MPINDKDLMQGIKDLYGVLNVKSFGAKGDGVTDDTAAFIAARNEVVRLIGTFSSENGLRRGNITLYIPSGTYLIKMGKALMDDSFAGTAMGFSVIGAGRMITRIVFDPPDTNQYLFYNRDNWNQIHVSDIEFQSKKVTNNFFYSYSSGRSHGMEFERCHFGGKWGYGFHLEGTNTNSEILWYKCGFSGEWNKAFYIPASASDQFVNYDFISCQFEVSKGDFIDAQKGGSINVIGGSLLYYPGATEGGTFFKLGVGGGDHNYGAMRFSCIGARIELVKSTSKLVQCEWKSGIVTFMNIDTGTQSYQSDKNWIHASFSSNGDSFPNIVFDNCVLQGRHEYKYTFTSFQRSENITYRNCSILQHNSPEQFINLVNASGFNDGGVPQISFEKCNGLSNTTQSKYVFDTELNWSRTTTGKTTKRVVSINTANNALPYNAYPTEDVYIPLGAIITKVSIYMSPGTVTSNIPGWNFKLQTSEVIPTVLASADPVNGDTRKGFNTQQDQFFICDSDAKRHLVLVASSGVNQIKKGYCLVEYIG</sequence>
<dbReference type="GO" id="GO:0016787">
    <property type="term" value="F:hydrolase activity"/>
    <property type="evidence" value="ECO:0007669"/>
    <property type="project" value="UniProtKB-KW"/>
</dbReference>
<dbReference type="Pfam" id="PF12708">
    <property type="entry name" value="Pect-lyase_RHGA_epim"/>
    <property type="match status" value="1"/>
</dbReference>
<accession>A0ABV1KX81</accession>
<dbReference type="RefSeq" id="WP_232186649.1">
    <property type="nucleotide sequence ID" value="NZ_JAIOAP010000009.1"/>
</dbReference>
<organism evidence="2 3">
    <name type="scientific">Cohnella silvisoli</name>
    <dbReference type="NCBI Taxonomy" id="2873699"/>
    <lineage>
        <taxon>Bacteria</taxon>
        <taxon>Bacillati</taxon>
        <taxon>Bacillota</taxon>
        <taxon>Bacilli</taxon>
        <taxon>Bacillales</taxon>
        <taxon>Paenibacillaceae</taxon>
        <taxon>Cohnella</taxon>
    </lineage>
</organism>
<reference evidence="2 3" key="1">
    <citation type="journal article" date="2023" name="Genome Announc.">
        <title>Pan-Genome Analyses of the Genus Cohnella and Proposal of the Novel Species Cohnella silvisoli sp. nov., Isolated from Forest Soil.</title>
        <authorList>
            <person name="Wang C."/>
            <person name="Mao L."/>
            <person name="Bao G."/>
            <person name="Zhu H."/>
        </authorList>
    </citation>
    <scope>NUCLEOTIDE SEQUENCE [LARGE SCALE GENOMIC DNA]</scope>
    <source>
        <strain evidence="2 3">NL03-T5-1</strain>
    </source>
</reference>
<evidence type="ECO:0000313" key="3">
    <source>
        <dbReference type="Proteomes" id="UP001493487"/>
    </source>
</evidence>
<keyword evidence="3" id="KW-1185">Reference proteome</keyword>
<dbReference type="InterPro" id="IPR012334">
    <property type="entry name" value="Pectin_lyas_fold"/>
</dbReference>